<proteinExistence type="predicted"/>
<dbReference type="PROSITE" id="PS50893">
    <property type="entry name" value="ABC_TRANSPORTER_2"/>
    <property type="match status" value="1"/>
</dbReference>
<dbReference type="InterPro" id="IPR003593">
    <property type="entry name" value="AAA+_ATPase"/>
</dbReference>
<dbReference type="SUPFAM" id="SSF52540">
    <property type="entry name" value="P-loop containing nucleoside triphosphate hydrolases"/>
    <property type="match status" value="1"/>
</dbReference>
<dbReference type="OrthoDB" id="9801958at2"/>
<dbReference type="CDD" id="cd03293">
    <property type="entry name" value="ABC_NrtD_SsuB_transporters"/>
    <property type="match status" value="1"/>
</dbReference>
<keyword evidence="2" id="KW-0547">Nucleotide-binding</keyword>
<feature type="domain" description="ABC transporter" evidence="4">
    <location>
        <begin position="15"/>
        <end position="243"/>
    </location>
</feature>
<evidence type="ECO:0000256" key="3">
    <source>
        <dbReference type="ARBA" id="ARBA00022840"/>
    </source>
</evidence>
<evidence type="ECO:0000313" key="5">
    <source>
        <dbReference type="EMBL" id="ADY56436.1"/>
    </source>
</evidence>
<dbReference type="PANTHER" id="PTHR42788">
    <property type="entry name" value="TAURINE IMPORT ATP-BINDING PROTEIN-RELATED"/>
    <property type="match status" value="1"/>
</dbReference>
<dbReference type="InterPro" id="IPR017871">
    <property type="entry name" value="ABC_transporter-like_CS"/>
</dbReference>
<keyword evidence="3" id="KW-0067">ATP-binding</keyword>
<dbReference type="EMBL" id="CP002547">
    <property type="protein sequence ID" value="ADY56436.1"/>
    <property type="molecule type" value="Genomic_DNA"/>
</dbReference>
<dbReference type="AlphaFoldDB" id="F0T2N7"/>
<dbReference type="InterPro" id="IPR003439">
    <property type="entry name" value="ABC_transporter-like_ATP-bd"/>
</dbReference>
<dbReference type="InterPro" id="IPR050166">
    <property type="entry name" value="ABC_transporter_ATP-bind"/>
</dbReference>
<evidence type="ECO:0000256" key="1">
    <source>
        <dbReference type="ARBA" id="ARBA00022448"/>
    </source>
</evidence>
<dbReference type="STRING" id="645991.Sgly_2147"/>
<dbReference type="SMART" id="SM00382">
    <property type="entry name" value="AAA"/>
    <property type="match status" value="1"/>
</dbReference>
<dbReference type="KEGG" id="sgy:Sgly_2147"/>
<sequence length="254" mass="28377">MEKSLEKIPNSASLLQINNIHKTYESKRGKVEALRGIRFECQTKEFTAIIGQSGCGKTTLLRIIAGLELPTAGEVEIEGRKTSAPGFDRAMVFQEPRLFPWLTVEKNVSFGLKDHAHLTGVSVENILRMVGLEHVKKAYPHELSGGMAQRAAIARALAFHPKVLLMDEPFSALDAQTRAKMQHELLGIWKETNKTILFVTHDIGEALLLSQKVLVMTPAPGQVKEIIPINLPYPRDPDSGELIRLKKYLTEHIR</sequence>
<reference evidence="6" key="2">
    <citation type="submission" date="2011-02" db="EMBL/GenBank/DDBJ databases">
        <title>The complete genome of Syntrophobotulus glycolicus DSM 8271.</title>
        <authorList>
            <person name="Lucas S."/>
            <person name="Copeland A."/>
            <person name="Lapidus A."/>
            <person name="Bruce D."/>
            <person name="Goodwin L."/>
            <person name="Pitluck S."/>
            <person name="Kyrpides N."/>
            <person name="Mavromatis K."/>
            <person name="Pagani I."/>
            <person name="Ivanova N."/>
            <person name="Mikhailova N."/>
            <person name="Chertkov O."/>
            <person name="Held B."/>
            <person name="Detter J.C."/>
            <person name="Tapia R."/>
            <person name="Han C."/>
            <person name="Land M."/>
            <person name="Hauser L."/>
            <person name="Markowitz V."/>
            <person name="Cheng J.-F."/>
            <person name="Hugenholtz P."/>
            <person name="Woyke T."/>
            <person name="Wu D."/>
            <person name="Spring S."/>
            <person name="Schroeder M."/>
            <person name="Brambilla E."/>
            <person name="Klenk H.-P."/>
            <person name="Eisen J.A."/>
        </authorList>
    </citation>
    <scope>NUCLEOTIDE SEQUENCE [LARGE SCALE GENOMIC DNA]</scope>
    <source>
        <strain evidence="6">DSM 8271 / FlGlyR</strain>
    </source>
</reference>
<dbReference type="Gene3D" id="3.40.50.300">
    <property type="entry name" value="P-loop containing nucleotide triphosphate hydrolases"/>
    <property type="match status" value="1"/>
</dbReference>
<reference evidence="5 6" key="1">
    <citation type="journal article" date="2011" name="Stand. Genomic Sci.">
        <title>Complete genome sequence of Syntrophobotulus glycolicus type strain (FlGlyR).</title>
        <authorList>
            <person name="Han C."/>
            <person name="Mwirichia R."/>
            <person name="Chertkov O."/>
            <person name="Held B."/>
            <person name="Lapidus A."/>
            <person name="Nolan M."/>
            <person name="Lucas S."/>
            <person name="Hammon N."/>
            <person name="Deshpande S."/>
            <person name="Cheng J.F."/>
            <person name="Tapia R."/>
            <person name="Goodwin L."/>
            <person name="Pitluck S."/>
            <person name="Huntemann M."/>
            <person name="Liolios K."/>
            <person name="Ivanova N."/>
            <person name="Pagani I."/>
            <person name="Mavromatis K."/>
            <person name="Ovchinikova G."/>
            <person name="Pati A."/>
            <person name="Chen A."/>
            <person name="Palaniappan K."/>
            <person name="Land M."/>
            <person name="Hauser L."/>
            <person name="Brambilla E.M."/>
            <person name="Rohde M."/>
            <person name="Spring S."/>
            <person name="Sikorski J."/>
            <person name="Goker M."/>
            <person name="Woyke T."/>
            <person name="Bristow J."/>
            <person name="Eisen J.A."/>
            <person name="Markowitz V."/>
            <person name="Hugenholtz P."/>
            <person name="Kyrpides N.C."/>
            <person name="Klenk H.P."/>
            <person name="Detter J.C."/>
        </authorList>
    </citation>
    <scope>NUCLEOTIDE SEQUENCE [LARGE SCALE GENOMIC DNA]</scope>
    <source>
        <strain evidence="6">DSM 8271 / FlGlyR</strain>
    </source>
</reference>
<name>F0T2N7_SYNGF</name>
<evidence type="ECO:0000259" key="4">
    <source>
        <dbReference type="PROSITE" id="PS50893"/>
    </source>
</evidence>
<organism evidence="5 6">
    <name type="scientific">Syntrophobotulus glycolicus (strain DSM 8271 / FlGlyR)</name>
    <dbReference type="NCBI Taxonomy" id="645991"/>
    <lineage>
        <taxon>Bacteria</taxon>
        <taxon>Bacillati</taxon>
        <taxon>Bacillota</taxon>
        <taxon>Clostridia</taxon>
        <taxon>Eubacteriales</taxon>
        <taxon>Desulfitobacteriaceae</taxon>
        <taxon>Syntrophobotulus</taxon>
    </lineage>
</organism>
<dbReference type="RefSeq" id="WP_013625303.1">
    <property type="nucleotide sequence ID" value="NC_015172.1"/>
</dbReference>
<dbReference type="EC" id="3.6.3.36" evidence="5"/>
<accession>F0T2N7</accession>
<keyword evidence="6" id="KW-1185">Reference proteome</keyword>
<keyword evidence="5" id="KW-0378">Hydrolase</keyword>
<dbReference type="GO" id="GO:0016887">
    <property type="term" value="F:ATP hydrolysis activity"/>
    <property type="evidence" value="ECO:0007669"/>
    <property type="project" value="InterPro"/>
</dbReference>
<dbReference type="GO" id="GO:0005524">
    <property type="term" value="F:ATP binding"/>
    <property type="evidence" value="ECO:0007669"/>
    <property type="project" value="UniProtKB-KW"/>
</dbReference>
<evidence type="ECO:0000313" key="6">
    <source>
        <dbReference type="Proteomes" id="UP000007488"/>
    </source>
</evidence>
<keyword evidence="1" id="KW-0813">Transport</keyword>
<dbReference type="PANTHER" id="PTHR42788:SF13">
    <property type="entry name" value="ALIPHATIC SULFONATES IMPORT ATP-BINDING PROTEIN SSUB"/>
    <property type="match status" value="1"/>
</dbReference>
<dbReference type="PROSITE" id="PS00211">
    <property type="entry name" value="ABC_TRANSPORTER_1"/>
    <property type="match status" value="1"/>
</dbReference>
<dbReference type="Pfam" id="PF00005">
    <property type="entry name" value="ABC_tran"/>
    <property type="match status" value="1"/>
</dbReference>
<dbReference type="eggNOG" id="COG1116">
    <property type="taxonomic scope" value="Bacteria"/>
</dbReference>
<dbReference type="InterPro" id="IPR027417">
    <property type="entry name" value="P-loop_NTPase"/>
</dbReference>
<gene>
    <name evidence="5" type="ordered locus">Sgly_2147</name>
</gene>
<evidence type="ECO:0000256" key="2">
    <source>
        <dbReference type="ARBA" id="ARBA00022741"/>
    </source>
</evidence>
<dbReference type="HOGENOM" id="CLU_000604_1_22_9"/>
<dbReference type="Proteomes" id="UP000007488">
    <property type="component" value="Chromosome"/>
</dbReference>
<protein>
    <submittedName>
        <fullName evidence="5">Taurine-transporting ATPase</fullName>
        <ecNumber evidence="5">3.6.3.36</ecNumber>
    </submittedName>
</protein>